<name>A0A9D1ZI44_9BACE</name>
<feature type="transmembrane region" description="Helical" evidence="1">
    <location>
        <begin position="108"/>
        <end position="129"/>
    </location>
</feature>
<reference evidence="2" key="1">
    <citation type="journal article" date="2021" name="PeerJ">
        <title>Extensive microbial diversity within the chicken gut microbiome revealed by metagenomics and culture.</title>
        <authorList>
            <person name="Gilroy R."/>
            <person name="Ravi A."/>
            <person name="Getino M."/>
            <person name="Pursley I."/>
            <person name="Horton D.L."/>
            <person name="Alikhan N.F."/>
            <person name="Baker D."/>
            <person name="Gharbi K."/>
            <person name="Hall N."/>
            <person name="Watson M."/>
            <person name="Adriaenssens E.M."/>
            <person name="Foster-Nyarko E."/>
            <person name="Jarju S."/>
            <person name="Secka A."/>
            <person name="Antonio M."/>
            <person name="Oren A."/>
            <person name="Chaudhuri R.R."/>
            <person name="La Ragione R."/>
            <person name="Hildebrand F."/>
            <person name="Pallen M.J."/>
        </authorList>
    </citation>
    <scope>NUCLEOTIDE SEQUENCE</scope>
    <source>
        <strain evidence="2">Gambia2-208</strain>
    </source>
</reference>
<evidence type="ECO:0008006" key="4">
    <source>
        <dbReference type="Google" id="ProtNLM"/>
    </source>
</evidence>
<dbReference type="Proteomes" id="UP000886851">
    <property type="component" value="Unassembled WGS sequence"/>
</dbReference>
<keyword evidence="1" id="KW-1133">Transmembrane helix</keyword>
<evidence type="ECO:0000313" key="3">
    <source>
        <dbReference type="Proteomes" id="UP000886851"/>
    </source>
</evidence>
<proteinExistence type="predicted"/>
<dbReference type="EMBL" id="DXCV01000039">
    <property type="protein sequence ID" value="HIY88197.1"/>
    <property type="molecule type" value="Genomic_DNA"/>
</dbReference>
<evidence type="ECO:0000256" key="1">
    <source>
        <dbReference type="SAM" id="Phobius"/>
    </source>
</evidence>
<gene>
    <name evidence="2" type="ORF">H9824_05785</name>
</gene>
<organism evidence="2 3">
    <name type="scientific">Candidatus Bacteroides pullicola</name>
    <dbReference type="NCBI Taxonomy" id="2838475"/>
    <lineage>
        <taxon>Bacteria</taxon>
        <taxon>Pseudomonadati</taxon>
        <taxon>Bacteroidota</taxon>
        <taxon>Bacteroidia</taxon>
        <taxon>Bacteroidales</taxon>
        <taxon>Bacteroidaceae</taxon>
        <taxon>Bacteroides</taxon>
    </lineage>
</organism>
<reference evidence="2" key="2">
    <citation type="submission" date="2021-04" db="EMBL/GenBank/DDBJ databases">
        <authorList>
            <person name="Gilroy R."/>
        </authorList>
    </citation>
    <scope>NUCLEOTIDE SEQUENCE</scope>
    <source>
        <strain evidence="2">Gambia2-208</strain>
    </source>
</reference>
<comment type="caution">
    <text evidence="2">The sequence shown here is derived from an EMBL/GenBank/DDBJ whole genome shotgun (WGS) entry which is preliminary data.</text>
</comment>
<keyword evidence="1" id="KW-0472">Membrane</keyword>
<keyword evidence="1" id="KW-0812">Transmembrane</keyword>
<evidence type="ECO:0000313" key="2">
    <source>
        <dbReference type="EMBL" id="HIY88197.1"/>
    </source>
</evidence>
<dbReference type="PROSITE" id="PS51257">
    <property type="entry name" value="PROKAR_LIPOPROTEIN"/>
    <property type="match status" value="1"/>
</dbReference>
<dbReference type="AlphaFoldDB" id="A0A9D1ZI44"/>
<protein>
    <recommendedName>
        <fullName evidence="4">Lipoprotein</fullName>
    </recommendedName>
</protein>
<accession>A0A9D1ZI44</accession>
<sequence length="134" mass="15637">MKTGSIFLLYLLALFCLLCGCRQMQYVPVVTILHDSIYLTQMHRDSILRYDSIYVRDAGDTVWLEKYKYVYRDRWRTDTLVSVRTDTVGVPVPVERELTRWERVKMEAGGYAIVAGCAVVLVVVGYMVYRIRKK</sequence>